<feature type="compositionally biased region" description="Acidic residues" evidence="1">
    <location>
        <begin position="1"/>
        <end position="10"/>
    </location>
</feature>
<organism evidence="2 3">
    <name type="scientific">Protea cynaroides</name>
    <dbReference type="NCBI Taxonomy" id="273540"/>
    <lineage>
        <taxon>Eukaryota</taxon>
        <taxon>Viridiplantae</taxon>
        <taxon>Streptophyta</taxon>
        <taxon>Embryophyta</taxon>
        <taxon>Tracheophyta</taxon>
        <taxon>Spermatophyta</taxon>
        <taxon>Magnoliopsida</taxon>
        <taxon>Proteales</taxon>
        <taxon>Proteaceae</taxon>
        <taxon>Protea</taxon>
    </lineage>
</organism>
<evidence type="ECO:0000256" key="1">
    <source>
        <dbReference type="SAM" id="MobiDB-lite"/>
    </source>
</evidence>
<protein>
    <submittedName>
        <fullName evidence="2">Uncharacterized protein</fullName>
    </submittedName>
</protein>
<gene>
    <name evidence="2" type="ORF">NE237_023008</name>
</gene>
<evidence type="ECO:0000313" key="2">
    <source>
        <dbReference type="EMBL" id="KAJ4963069.1"/>
    </source>
</evidence>
<sequence length="102" mass="11213">MRLLEDEEKDGEEHTREALSLATGEGLAAAELREEEGGFATGISETTVTSNDGRSLDHSFEGDSTVEEKEDTDVLKAAEPSCLRQQTVEALFLRGIRERRMG</sequence>
<accession>A0A9Q0HGC0</accession>
<dbReference type="Proteomes" id="UP001141806">
    <property type="component" value="Unassembled WGS sequence"/>
</dbReference>
<reference evidence="2" key="1">
    <citation type="journal article" date="2023" name="Plant J.">
        <title>The genome of the king protea, Protea cynaroides.</title>
        <authorList>
            <person name="Chang J."/>
            <person name="Duong T.A."/>
            <person name="Schoeman C."/>
            <person name="Ma X."/>
            <person name="Roodt D."/>
            <person name="Barker N."/>
            <person name="Li Z."/>
            <person name="Van de Peer Y."/>
            <person name="Mizrachi E."/>
        </authorList>
    </citation>
    <scope>NUCLEOTIDE SEQUENCE</scope>
    <source>
        <tissue evidence="2">Young leaves</tissue>
    </source>
</reference>
<feature type="compositionally biased region" description="Low complexity" evidence="1">
    <location>
        <begin position="18"/>
        <end position="30"/>
    </location>
</feature>
<comment type="caution">
    <text evidence="2">The sequence shown here is derived from an EMBL/GenBank/DDBJ whole genome shotgun (WGS) entry which is preliminary data.</text>
</comment>
<feature type="region of interest" description="Disordered" evidence="1">
    <location>
        <begin position="1"/>
        <end position="71"/>
    </location>
</feature>
<dbReference type="AlphaFoldDB" id="A0A9Q0HGC0"/>
<feature type="compositionally biased region" description="Polar residues" evidence="1">
    <location>
        <begin position="43"/>
        <end position="53"/>
    </location>
</feature>
<proteinExistence type="predicted"/>
<evidence type="ECO:0000313" key="3">
    <source>
        <dbReference type="Proteomes" id="UP001141806"/>
    </source>
</evidence>
<dbReference type="EMBL" id="JAMYWD010000008">
    <property type="protein sequence ID" value="KAJ4963069.1"/>
    <property type="molecule type" value="Genomic_DNA"/>
</dbReference>
<name>A0A9Q0HGC0_9MAGN</name>
<keyword evidence="3" id="KW-1185">Reference proteome</keyword>